<protein>
    <submittedName>
        <fullName evidence="7">C-type cytochrome</fullName>
    </submittedName>
</protein>
<gene>
    <name evidence="7" type="ORF">ACFO5Q_01560</name>
</gene>
<evidence type="ECO:0000313" key="7">
    <source>
        <dbReference type="EMBL" id="MFC4346530.1"/>
    </source>
</evidence>
<evidence type="ECO:0000256" key="2">
    <source>
        <dbReference type="ARBA" id="ARBA00022723"/>
    </source>
</evidence>
<keyword evidence="1 4" id="KW-0349">Heme</keyword>
<evidence type="ECO:0000256" key="4">
    <source>
        <dbReference type="PROSITE-ProRule" id="PRU00433"/>
    </source>
</evidence>
<keyword evidence="2 4" id="KW-0479">Metal-binding</keyword>
<evidence type="ECO:0000313" key="8">
    <source>
        <dbReference type="Proteomes" id="UP001595776"/>
    </source>
</evidence>
<evidence type="ECO:0000256" key="1">
    <source>
        <dbReference type="ARBA" id="ARBA00022617"/>
    </source>
</evidence>
<keyword evidence="5" id="KW-0732">Signal</keyword>
<proteinExistence type="predicted"/>
<keyword evidence="3 4" id="KW-0408">Iron</keyword>
<evidence type="ECO:0000259" key="6">
    <source>
        <dbReference type="PROSITE" id="PS51007"/>
    </source>
</evidence>
<organism evidence="7 8">
    <name type="scientific">Kordiimonas lipolytica</name>
    <dbReference type="NCBI Taxonomy" id="1662421"/>
    <lineage>
        <taxon>Bacteria</taxon>
        <taxon>Pseudomonadati</taxon>
        <taxon>Pseudomonadota</taxon>
        <taxon>Alphaproteobacteria</taxon>
        <taxon>Kordiimonadales</taxon>
        <taxon>Kordiimonadaceae</taxon>
        <taxon>Kordiimonas</taxon>
    </lineage>
</organism>
<dbReference type="Proteomes" id="UP001595776">
    <property type="component" value="Unassembled WGS sequence"/>
</dbReference>
<dbReference type="EMBL" id="JBHSCR010000001">
    <property type="protein sequence ID" value="MFC4346530.1"/>
    <property type="molecule type" value="Genomic_DNA"/>
</dbReference>
<evidence type="ECO:0000256" key="5">
    <source>
        <dbReference type="SAM" id="SignalP"/>
    </source>
</evidence>
<reference evidence="8" key="1">
    <citation type="journal article" date="2019" name="Int. J. Syst. Evol. Microbiol.">
        <title>The Global Catalogue of Microorganisms (GCM) 10K type strain sequencing project: providing services to taxonomists for standard genome sequencing and annotation.</title>
        <authorList>
            <consortium name="The Broad Institute Genomics Platform"/>
            <consortium name="The Broad Institute Genome Sequencing Center for Infectious Disease"/>
            <person name="Wu L."/>
            <person name="Ma J."/>
        </authorList>
    </citation>
    <scope>NUCLEOTIDE SEQUENCE [LARGE SCALE GENOMIC DNA]</scope>
    <source>
        <strain evidence="8">CGMCC 1.15304</strain>
    </source>
</reference>
<feature type="chain" id="PRO_5046477660" evidence="5">
    <location>
        <begin position="22"/>
        <end position="114"/>
    </location>
</feature>
<comment type="caution">
    <text evidence="7">The sequence shown here is derived from an EMBL/GenBank/DDBJ whole genome shotgun (WGS) entry which is preliminary data.</text>
</comment>
<keyword evidence="8" id="KW-1185">Reference proteome</keyword>
<feature type="signal peptide" evidence="5">
    <location>
        <begin position="1"/>
        <end position="21"/>
    </location>
</feature>
<dbReference type="Pfam" id="PF00034">
    <property type="entry name" value="Cytochrom_C"/>
    <property type="match status" value="1"/>
</dbReference>
<dbReference type="InterPro" id="IPR009056">
    <property type="entry name" value="Cyt_c-like_dom"/>
</dbReference>
<dbReference type="InterPro" id="IPR036909">
    <property type="entry name" value="Cyt_c-like_dom_sf"/>
</dbReference>
<dbReference type="RefSeq" id="WP_068150211.1">
    <property type="nucleotide sequence ID" value="NZ_JBHSCR010000001.1"/>
</dbReference>
<dbReference type="SUPFAM" id="SSF46626">
    <property type="entry name" value="Cytochrome c"/>
    <property type="match status" value="1"/>
</dbReference>
<sequence>MKKQTAISLIVISAFSVAAQAAPRDLANGKEKYEETCIACHGENGKPTIPGLPDFTSRTGPLKKGNSALVKSVMEGVDRPGADMAMPPLGGNPDLTEDDVRDILSYIRKTFKGK</sequence>
<accession>A0ABV8U6N2</accession>
<evidence type="ECO:0000256" key="3">
    <source>
        <dbReference type="ARBA" id="ARBA00023004"/>
    </source>
</evidence>
<dbReference type="PROSITE" id="PS51007">
    <property type="entry name" value="CYTC"/>
    <property type="match status" value="1"/>
</dbReference>
<name>A0ABV8U6N2_9PROT</name>
<feature type="domain" description="Cytochrome c" evidence="6">
    <location>
        <begin position="24"/>
        <end position="111"/>
    </location>
</feature>
<dbReference type="Gene3D" id="1.10.760.10">
    <property type="entry name" value="Cytochrome c-like domain"/>
    <property type="match status" value="1"/>
</dbReference>